<dbReference type="EMBL" id="JAPDGR010000418">
    <property type="protein sequence ID" value="KAJ2990443.1"/>
    <property type="molecule type" value="Genomic_DNA"/>
</dbReference>
<dbReference type="Proteomes" id="UP001143856">
    <property type="component" value="Unassembled WGS sequence"/>
</dbReference>
<keyword evidence="2" id="KW-1185">Reference proteome</keyword>
<protein>
    <submittedName>
        <fullName evidence="1">Uncharacterized protein</fullName>
    </submittedName>
</protein>
<sequence length="610" mass="67432">MTVTGSCARSFDRRFYHAINYQSCPRRDYRDLFLPRRQHGSWHRYRLLNTATPSGLAKSPSKQKPQTLTEKIIQQHTVGSPGKSHAPRPGDYVTLSPFHCMTHDNTKAVQIKWTELGADKVHSPSQLIFGLDHDVSNSSPRNLKKYAEIEAFAAEQGITFYPRYRGIVHQIMVEEGHAWPGTMVVASDSHSNMYGGVGCLGTPIVRTDAMAVWQTGVTWYQLPPVARLNLIGEAPAGITGKDIIVALCTLFKSDVLNHAVEINGSSKTMASLSIDDRLSISNMSTEWGALSCLFPIDKTLEDWLRQKADAAKSYENGRTTTVRINHERIDQLFANPPRADPDAVYAKQLWVDLSTLSPYVAGPDSVKIATPLHNLSQKNIKIDRAYLVSCTNSRASDIARAAQVFQDAAKANPQTKLKLADGVKMYISAASAPEQEAAEAAGHSADSVYWFRPRLLVIGGFDGAEVFGDVWMLELAVHAYYSQISHFTIEVTSSLLVLARSETALFRSNHVPPQVLALVLLLMDALLDQVLVLGVGGVDDMMVSQRPLPWRASAVSKAAEATRTASRDAHGGDPRAEDDRVPVRLAPFPEPLHRRLLRPREVRVRDAWSL</sequence>
<proteinExistence type="predicted"/>
<accession>A0ACC1PFV6</accession>
<gene>
    <name evidence="1" type="ORF">NUW58_g2944</name>
</gene>
<organism evidence="1 2">
    <name type="scientific">Xylaria curta</name>
    <dbReference type="NCBI Taxonomy" id="42375"/>
    <lineage>
        <taxon>Eukaryota</taxon>
        <taxon>Fungi</taxon>
        <taxon>Dikarya</taxon>
        <taxon>Ascomycota</taxon>
        <taxon>Pezizomycotina</taxon>
        <taxon>Sordariomycetes</taxon>
        <taxon>Xylariomycetidae</taxon>
        <taxon>Xylariales</taxon>
        <taxon>Xylariaceae</taxon>
        <taxon>Xylaria</taxon>
    </lineage>
</organism>
<evidence type="ECO:0000313" key="2">
    <source>
        <dbReference type="Proteomes" id="UP001143856"/>
    </source>
</evidence>
<comment type="caution">
    <text evidence="1">The sequence shown here is derived from an EMBL/GenBank/DDBJ whole genome shotgun (WGS) entry which is preliminary data.</text>
</comment>
<name>A0ACC1PFV6_9PEZI</name>
<evidence type="ECO:0000313" key="1">
    <source>
        <dbReference type="EMBL" id="KAJ2990443.1"/>
    </source>
</evidence>
<reference evidence="1" key="1">
    <citation type="submission" date="2022-10" db="EMBL/GenBank/DDBJ databases">
        <title>Genome Sequence of Xylaria curta.</title>
        <authorList>
            <person name="Buettner E."/>
        </authorList>
    </citation>
    <scope>NUCLEOTIDE SEQUENCE</scope>
    <source>
        <strain evidence="1">Babe10</strain>
    </source>
</reference>